<keyword evidence="6 8" id="KW-0326">Glycosidase</keyword>
<accession>A0A438FX97</accession>
<dbReference type="EMBL" id="QGNW01000718">
    <property type="protein sequence ID" value="RVW64574.1"/>
    <property type="molecule type" value="Genomic_DNA"/>
</dbReference>
<protein>
    <submittedName>
        <fullName evidence="10">Polygalacturonase</fullName>
    </submittedName>
</protein>
<comment type="subcellular location">
    <subcellularLocation>
        <location evidence="1">Secreted</location>
        <location evidence="1">Cell wall</location>
    </subcellularLocation>
</comment>
<evidence type="ECO:0000313" key="10">
    <source>
        <dbReference type="EMBL" id="RVW64574.1"/>
    </source>
</evidence>
<keyword evidence="9" id="KW-0732">Signal</keyword>
<reference evidence="10 11" key="1">
    <citation type="journal article" date="2018" name="PLoS Genet.">
        <title>Population sequencing reveals clonal diversity and ancestral inbreeding in the grapevine cultivar Chardonnay.</title>
        <authorList>
            <person name="Roach M.J."/>
            <person name="Johnson D.L."/>
            <person name="Bohlmann J."/>
            <person name="van Vuuren H.J."/>
            <person name="Jones S.J."/>
            <person name="Pretorius I.S."/>
            <person name="Schmidt S.A."/>
            <person name="Borneman A.R."/>
        </authorList>
    </citation>
    <scope>NUCLEOTIDE SEQUENCE [LARGE SCALE GENOMIC DNA]</scope>
    <source>
        <strain evidence="11">cv. Chardonnay</strain>
        <tissue evidence="10">Leaf</tissue>
    </source>
</reference>
<keyword evidence="5 8" id="KW-0378">Hydrolase</keyword>
<evidence type="ECO:0000256" key="2">
    <source>
        <dbReference type="ARBA" id="ARBA00008834"/>
    </source>
</evidence>
<dbReference type="PANTHER" id="PTHR31375">
    <property type="match status" value="1"/>
</dbReference>
<gene>
    <name evidence="10" type="primary">G9_5</name>
    <name evidence="10" type="ORF">CK203_048513</name>
</gene>
<comment type="caution">
    <text evidence="10">The sequence shown here is derived from an EMBL/GenBank/DDBJ whole genome shotgun (WGS) entry which is preliminary data.</text>
</comment>
<sequence length="252" mass="27133">MNITATSLLLLLASSTEVFGDTIFYVTKYEAKADGNTDITQALLNAWRDACASPVVSTVMIPDGTYALGQITIGGSYKAPINFNVQGTVKSSMDTSRFKAEAGWIAFQQIDQFILSYGGVFYGQAKPNLRFNFITNSMVKDITSRDNKQFQMYLLGCKNLTFYNVGISAPEVSINTDGIHIGRSSGFNITNSTVETGDDCVSIGDGSEQINIQRVTCGPGYGISVGSLGKCPNEEPVVGISVKNCTFTPRMA</sequence>
<evidence type="ECO:0000256" key="6">
    <source>
        <dbReference type="ARBA" id="ARBA00023295"/>
    </source>
</evidence>
<dbReference type="InterPro" id="IPR011050">
    <property type="entry name" value="Pectin_lyase_fold/virulence"/>
</dbReference>
<keyword evidence="3" id="KW-0134">Cell wall</keyword>
<dbReference type="GO" id="GO:0005975">
    <property type="term" value="P:carbohydrate metabolic process"/>
    <property type="evidence" value="ECO:0007669"/>
    <property type="project" value="InterPro"/>
</dbReference>
<evidence type="ECO:0000313" key="11">
    <source>
        <dbReference type="Proteomes" id="UP000288805"/>
    </source>
</evidence>
<comment type="similarity">
    <text evidence="2 8">Belongs to the glycosyl hydrolase 28 family.</text>
</comment>
<dbReference type="Pfam" id="PF00295">
    <property type="entry name" value="Glyco_hydro_28"/>
    <property type="match status" value="1"/>
</dbReference>
<evidence type="ECO:0000256" key="9">
    <source>
        <dbReference type="SAM" id="SignalP"/>
    </source>
</evidence>
<feature type="chain" id="PRO_5019418248" evidence="9">
    <location>
        <begin position="21"/>
        <end position="252"/>
    </location>
</feature>
<keyword evidence="7" id="KW-0961">Cell wall biogenesis/degradation</keyword>
<dbReference type="Gene3D" id="2.160.20.10">
    <property type="entry name" value="Single-stranded right-handed beta-helix, Pectin lyase-like"/>
    <property type="match status" value="1"/>
</dbReference>
<evidence type="ECO:0000256" key="8">
    <source>
        <dbReference type="RuleBase" id="RU361169"/>
    </source>
</evidence>
<proteinExistence type="inferred from homology"/>
<dbReference type="SUPFAM" id="SSF51126">
    <property type="entry name" value="Pectin lyase-like"/>
    <property type="match status" value="1"/>
</dbReference>
<feature type="signal peptide" evidence="9">
    <location>
        <begin position="1"/>
        <end position="20"/>
    </location>
</feature>
<dbReference type="InterPro" id="IPR012334">
    <property type="entry name" value="Pectin_lyas_fold"/>
</dbReference>
<evidence type="ECO:0000256" key="3">
    <source>
        <dbReference type="ARBA" id="ARBA00022512"/>
    </source>
</evidence>
<organism evidence="10 11">
    <name type="scientific">Vitis vinifera</name>
    <name type="common">Grape</name>
    <dbReference type="NCBI Taxonomy" id="29760"/>
    <lineage>
        <taxon>Eukaryota</taxon>
        <taxon>Viridiplantae</taxon>
        <taxon>Streptophyta</taxon>
        <taxon>Embryophyta</taxon>
        <taxon>Tracheophyta</taxon>
        <taxon>Spermatophyta</taxon>
        <taxon>Magnoliopsida</taxon>
        <taxon>eudicotyledons</taxon>
        <taxon>Gunneridae</taxon>
        <taxon>Pentapetalae</taxon>
        <taxon>rosids</taxon>
        <taxon>Vitales</taxon>
        <taxon>Vitaceae</taxon>
        <taxon>Viteae</taxon>
        <taxon>Vitis</taxon>
    </lineage>
</organism>
<dbReference type="GO" id="GO:0004650">
    <property type="term" value="F:polygalacturonase activity"/>
    <property type="evidence" value="ECO:0007669"/>
    <property type="project" value="InterPro"/>
</dbReference>
<evidence type="ECO:0000256" key="1">
    <source>
        <dbReference type="ARBA" id="ARBA00004191"/>
    </source>
</evidence>
<evidence type="ECO:0000256" key="7">
    <source>
        <dbReference type="ARBA" id="ARBA00023316"/>
    </source>
</evidence>
<dbReference type="GO" id="GO:0071555">
    <property type="term" value="P:cell wall organization"/>
    <property type="evidence" value="ECO:0007669"/>
    <property type="project" value="UniProtKB-KW"/>
</dbReference>
<dbReference type="AlphaFoldDB" id="A0A438FX97"/>
<evidence type="ECO:0000256" key="4">
    <source>
        <dbReference type="ARBA" id="ARBA00022525"/>
    </source>
</evidence>
<dbReference type="Proteomes" id="UP000288805">
    <property type="component" value="Unassembled WGS sequence"/>
</dbReference>
<dbReference type="InterPro" id="IPR000743">
    <property type="entry name" value="Glyco_hydro_28"/>
</dbReference>
<keyword evidence="4" id="KW-0964">Secreted</keyword>
<name>A0A438FX97_VITVI</name>
<evidence type="ECO:0000256" key="5">
    <source>
        <dbReference type="ARBA" id="ARBA00022801"/>
    </source>
</evidence>